<feature type="domain" description="C2H2-type" evidence="14">
    <location>
        <begin position="515"/>
        <end position="542"/>
    </location>
</feature>
<dbReference type="FunFam" id="3.30.160.60:FF:001156">
    <property type="entry name" value="Zinc finger protein 407"/>
    <property type="match status" value="1"/>
</dbReference>
<dbReference type="AlphaFoldDB" id="A0A067RCL1"/>
<keyword evidence="7" id="KW-0805">Transcription regulation</keyword>
<feature type="domain" description="C2H2-type" evidence="14">
    <location>
        <begin position="290"/>
        <end position="317"/>
    </location>
</feature>
<evidence type="ECO:0000256" key="3">
    <source>
        <dbReference type="ARBA" id="ARBA00022723"/>
    </source>
</evidence>
<dbReference type="STRING" id="136037.A0A067RCL1"/>
<dbReference type="SMART" id="SM00355">
    <property type="entry name" value="ZnF_C2H2"/>
    <property type="match status" value="8"/>
</dbReference>
<dbReference type="SUPFAM" id="SSF57667">
    <property type="entry name" value="beta-beta-alpha zinc fingers"/>
    <property type="match status" value="4"/>
</dbReference>
<proteinExistence type="inferred from homology"/>
<dbReference type="Pfam" id="PF07776">
    <property type="entry name" value="zf-AD"/>
    <property type="match status" value="1"/>
</dbReference>
<dbReference type="Proteomes" id="UP000027135">
    <property type="component" value="Unassembled WGS sequence"/>
</dbReference>
<evidence type="ECO:0000256" key="9">
    <source>
        <dbReference type="ARBA" id="ARBA00023163"/>
    </source>
</evidence>
<name>A0A067RCL1_ZOONE</name>
<comment type="similarity">
    <text evidence="2">Belongs to the krueppel C2H2-type zinc-finger protein family.</text>
</comment>
<evidence type="ECO:0000256" key="4">
    <source>
        <dbReference type="ARBA" id="ARBA00022737"/>
    </source>
</evidence>
<evidence type="ECO:0000259" key="14">
    <source>
        <dbReference type="PROSITE" id="PS50157"/>
    </source>
</evidence>
<dbReference type="Gene3D" id="3.30.160.60">
    <property type="entry name" value="Classic Zinc Finger"/>
    <property type="match status" value="5"/>
</dbReference>
<dbReference type="SUPFAM" id="SSF57716">
    <property type="entry name" value="Glucocorticoid receptor-like (DNA-binding domain)"/>
    <property type="match status" value="1"/>
</dbReference>
<evidence type="ECO:0000256" key="13">
    <source>
        <dbReference type="SAM" id="MobiDB-lite"/>
    </source>
</evidence>
<keyword evidence="8" id="KW-0238">DNA-binding</keyword>
<evidence type="ECO:0000256" key="6">
    <source>
        <dbReference type="ARBA" id="ARBA00022833"/>
    </source>
</evidence>
<dbReference type="InterPro" id="IPR012934">
    <property type="entry name" value="Znf_AD"/>
</dbReference>
<evidence type="ECO:0000256" key="11">
    <source>
        <dbReference type="PROSITE-ProRule" id="PRU00042"/>
    </source>
</evidence>
<feature type="binding site" evidence="12">
    <location>
        <position position="71"/>
    </location>
    <ligand>
        <name>Zn(2+)</name>
        <dbReference type="ChEBI" id="CHEBI:29105"/>
    </ligand>
</feature>
<sequence length="611" mass="69223">MLNTKDVDNDVACNMSEICRLCLSKDGGILPIFGEEESGNQNVPLSFRILACVSIEVSVSDVLPKLICQNCLSHVNTWHMFKRVCDSSQVTLKDWLNKHQEQAEPEKTIEVKQEPPVGDDMIEIHDDVEPCESSVLHDIKQEDIEVCDVCDEVEDLNIEVLDDPLSLTVADSDRVLPVRSVKSEPIDAELILEEHSSTETLKETDKVNPFVADGLHCFDGTNNVLIEGEEGIKQECGSPKKKPKRRKPLTLRKKRLSSAPSEVTQDENTVLSGPKQPYFCFPAADGKQHYYCIPCGKSFPFRSYYMRHEKVHRKSRHICGYCDRQFSCKSNLDRHVRLHTGQKPYTCQDCSKEFQNKSEYMKHKNACSAFTAKPEPIKPESTLPLIADSIIGGDSYPCYICRQTFDSIHKLQMHRRSHDEFCCRRCGKSFDGGIALSNHLRTHNFDGFRRYSCKICKKTFSNVTSLVSHKRFHTMRENAAAVTAAKASTKPITLISKPAIKNLNVSHISGPVQGYNCTVCKKWVKTQSVLRRHMTSHTKLKLFSCVICSISMGYASSLHKHMRIAHNVEMSYKDIHSMFRMPALEEQEALCMLEQVNKTSVDKNKKPEGGK</sequence>
<feature type="binding site" evidence="12">
    <location>
        <position position="19"/>
    </location>
    <ligand>
        <name>Zn(2+)</name>
        <dbReference type="ChEBI" id="CHEBI:29105"/>
    </ligand>
</feature>
<dbReference type="SMART" id="SM00868">
    <property type="entry name" value="zf-AD"/>
    <property type="match status" value="1"/>
</dbReference>
<dbReference type="PANTHER" id="PTHR16515">
    <property type="entry name" value="PR DOMAIN ZINC FINGER PROTEIN"/>
    <property type="match status" value="1"/>
</dbReference>
<dbReference type="InterPro" id="IPR036236">
    <property type="entry name" value="Znf_C2H2_sf"/>
</dbReference>
<keyword evidence="4" id="KW-0677">Repeat</keyword>
<feature type="domain" description="C2H2-type" evidence="14">
    <location>
        <begin position="317"/>
        <end position="344"/>
    </location>
</feature>
<feature type="domain" description="C2H2-type" evidence="14">
    <location>
        <begin position="543"/>
        <end position="571"/>
    </location>
</feature>
<evidence type="ECO:0000259" key="15">
    <source>
        <dbReference type="PROSITE" id="PS51915"/>
    </source>
</evidence>
<evidence type="ECO:0000256" key="5">
    <source>
        <dbReference type="ARBA" id="ARBA00022771"/>
    </source>
</evidence>
<dbReference type="OrthoDB" id="8174355at2759"/>
<dbReference type="GO" id="GO:0008270">
    <property type="term" value="F:zinc ion binding"/>
    <property type="evidence" value="ECO:0007669"/>
    <property type="project" value="UniProtKB-UniRule"/>
</dbReference>
<dbReference type="OMA" id="DIHEDAW"/>
<evidence type="ECO:0000256" key="10">
    <source>
        <dbReference type="ARBA" id="ARBA00023242"/>
    </source>
</evidence>
<keyword evidence="17" id="KW-1185">Reference proteome</keyword>
<organism evidence="16 17">
    <name type="scientific">Zootermopsis nevadensis</name>
    <name type="common">Dampwood termite</name>
    <dbReference type="NCBI Taxonomy" id="136037"/>
    <lineage>
        <taxon>Eukaryota</taxon>
        <taxon>Metazoa</taxon>
        <taxon>Ecdysozoa</taxon>
        <taxon>Arthropoda</taxon>
        <taxon>Hexapoda</taxon>
        <taxon>Insecta</taxon>
        <taxon>Pterygota</taxon>
        <taxon>Neoptera</taxon>
        <taxon>Polyneoptera</taxon>
        <taxon>Dictyoptera</taxon>
        <taxon>Blattodea</taxon>
        <taxon>Blattoidea</taxon>
        <taxon>Termitoidae</taxon>
        <taxon>Termopsidae</taxon>
        <taxon>Zootermopsis</taxon>
    </lineage>
</organism>
<keyword evidence="9" id="KW-0804">Transcription</keyword>
<dbReference type="Pfam" id="PF00096">
    <property type="entry name" value="zf-C2H2"/>
    <property type="match status" value="2"/>
</dbReference>
<accession>A0A067RCL1</accession>
<dbReference type="InParanoid" id="A0A067RCL1"/>
<dbReference type="PROSITE" id="PS51915">
    <property type="entry name" value="ZAD"/>
    <property type="match status" value="1"/>
</dbReference>
<feature type="binding site" evidence="12">
    <location>
        <position position="22"/>
    </location>
    <ligand>
        <name>Zn(2+)</name>
        <dbReference type="ChEBI" id="CHEBI:29105"/>
    </ligand>
</feature>
<comment type="subcellular location">
    <subcellularLocation>
        <location evidence="1">Nucleus</location>
    </subcellularLocation>
</comment>
<feature type="domain" description="C2H2-type" evidence="14">
    <location>
        <begin position="451"/>
        <end position="478"/>
    </location>
</feature>
<evidence type="ECO:0000256" key="7">
    <source>
        <dbReference type="ARBA" id="ARBA00023015"/>
    </source>
</evidence>
<dbReference type="Gene3D" id="3.40.1800.20">
    <property type="match status" value="1"/>
</dbReference>
<evidence type="ECO:0000256" key="12">
    <source>
        <dbReference type="PROSITE-ProRule" id="PRU01263"/>
    </source>
</evidence>
<keyword evidence="10" id="KW-0539">Nucleus</keyword>
<keyword evidence="5 11" id="KW-0863">Zinc-finger</keyword>
<dbReference type="InterPro" id="IPR050331">
    <property type="entry name" value="Zinc_finger"/>
</dbReference>
<evidence type="ECO:0000256" key="2">
    <source>
        <dbReference type="ARBA" id="ARBA00006991"/>
    </source>
</evidence>
<dbReference type="PROSITE" id="PS00028">
    <property type="entry name" value="ZINC_FINGER_C2H2_1"/>
    <property type="match status" value="7"/>
</dbReference>
<evidence type="ECO:0000313" key="16">
    <source>
        <dbReference type="EMBL" id="KDR21596.1"/>
    </source>
</evidence>
<evidence type="ECO:0000313" key="17">
    <source>
        <dbReference type="Proteomes" id="UP000027135"/>
    </source>
</evidence>
<feature type="compositionally biased region" description="Polar residues" evidence="13">
    <location>
        <begin position="259"/>
        <end position="268"/>
    </location>
</feature>
<dbReference type="InterPro" id="IPR022755">
    <property type="entry name" value="Znf_C2H2_jaz"/>
</dbReference>
<feature type="domain" description="C2H2-type" evidence="14">
    <location>
        <begin position="396"/>
        <end position="418"/>
    </location>
</feature>
<dbReference type="Pfam" id="PF12171">
    <property type="entry name" value="zf-C2H2_jaz"/>
    <property type="match status" value="1"/>
</dbReference>
<dbReference type="GO" id="GO:0005634">
    <property type="term" value="C:nucleus"/>
    <property type="evidence" value="ECO:0007669"/>
    <property type="project" value="UniProtKB-SubCell"/>
</dbReference>
<feature type="region of interest" description="Disordered" evidence="13">
    <location>
        <begin position="235"/>
        <end position="268"/>
    </location>
</feature>
<dbReference type="GO" id="GO:0003677">
    <property type="term" value="F:DNA binding"/>
    <property type="evidence" value="ECO:0007669"/>
    <property type="project" value="UniProtKB-KW"/>
</dbReference>
<protein>
    <submittedName>
        <fullName evidence="16">Uncharacterized protein</fullName>
    </submittedName>
</protein>
<dbReference type="PANTHER" id="PTHR16515:SF49">
    <property type="entry name" value="GASTRULA ZINC FINGER PROTEIN XLCGF49.1-LIKE-RELATED"/>
    <property type="match status" value="1"/>
</dbReference>
<feature type="binding site" evidence="12">
    <location>
        <position position="68"/>
    </location>
    <ligand>
        <name>Zn(2+)</name>
        <dbReference type="ChEBI" id="CHEBI:29105"/>
    </ligand>
</feature>
<dbReference type="FunCoup" id="A0A067RCL1">
    <property type="interactions" value="245"/>
</dbReference>
<dbReference type="GO" id="GO:0010468">
    <property type="term" value="P:regulation of gene expression"/>
    <property type="evidence" value="ECO:0007669"/>
    <property type="project" value="TreeGrafter"/>
</dbReference>
<reference evidence="16 17" key="1">
    <citation type="journal article" date="2014" name="Nat. Commun.">
        <title>Molecular traces of alternative social organization in a termite genome.</title>
        <authorList>
            <person name="Terrapon N."/>
            <person name="Li C."/>
            <person name="Robertson H.M."/>
            <person name="Ji L."/>
            <person name="Meng X."/>
            <person name="Booth W."/>
            <person name="Chen Z."/>
            <person name="Childers C.P."/>
            <person name="Glastad K.M."/>
            <person name="Gokhale K."/>
            <person name="Gowin J."/>
            <person name="Gronenberg W."/>
            <person name="Hermansen R.A."/>
            <person name="Hu H."/>
            <person name="Hunt B.G."/>
            <person name="Huylmans A.K."/>
            <person name="Khalil S.M."/>
            <person name="Mitchell R.D."/>
            <person name="Munoz-Torres M.C."/>
            <person name="Mustard J.A."/>
            <person name="Pan H."/>
            <person name="Reese J.T."/>
            <person name="Scharf M.E."/>
            <person name="Sun F."/>
            <person name="Vogel H."/>
            <person name="Xiao J."/>
            <person name="Yang W."/>
            <person name="Yang Z."/>
            <person name="Yang Z."/>
            <person name="Zhou J."/>
            <person name="Zhu J."/>
            <person name="Brent C.S."/>
            <person name="Elsik C.G."/>
            <person name="Goodisman M.A."/>
            <person name="Liberles D.A."/>
            <person name="Roe R.M."/>
            <person name="Vargo E.L."/>
            <person name="Vilcinskas A."/>
            <person name="Wang J."/>
            <person name="Bornberg-Bauer E."/>
            <person name="Korb J."/>
            <person name="Zhang G."/>
            <person name="Liebig J."/>
        </authorList>
    </citation>
    <scope>NUCLEOTIDE SEQUENCE [LARGE SCALE GENOMIC DNA]</scope>
    <source>
        <tissue evidence="16">Whole organism</tissue>
    </source>
</reference>
<feature type="domain" description="C2H2-type" evidence="14">
    <location>
        <begin position="421"/>
        <end position="443"/>
    </location>
</feature>
<feature type="compositionally biased region" description="Basic residues" evidence="13">
    <location>
        <begin position="239"/>
        <end position="256"/>
    </location>
</feature>
<keyword evidence="3 12" id="KW-0479">Metal-binding</keyword>
<evidence type="ECO:0000256" key="1">
    <source>
        <dbReference type="ARBA" id="ARBA00004123"/>
    </source>
</evidence>
<dbReference type="InterPro" id="IPR013087">
    <property type="entry name" value="Znf_C2H2_type"/>
</dbReference>
<feature type="domain" description="ZAD" evidence="15">
    <location>
        <begin position="17"/>
        <end position="95"/>
    </location>
</feature>
<dbReference type="EMBL" id="KK852548">
    <property type="protein sequence ID" value="KDR21596.1"/>
    <property type="molecule type" value="Genomic_DNA"/>
</dbReference>
<keyword evidence="6 12" id="KW-0862">Zinc</keyword>
<dbReference type="PROSITE" id="PS50157">
    <property type="entry name" value="ZINC_FINGER_C2H2_2"/>
    <property type="match status" value="8"/>
</dbReference>
<evidence type="ECO:0000256" key="8">
    <source>
        <dbReference type="ARBA" id="ARBA00023125"/>
    </source>
</evidence>
<feature type="domain" description="C2H2-type" evidence="14">
    <location>
        <begin position="345"/>
        <end position="374"/>
    </location>
</feature>
<gene>
    <name evidence="16" type="ORF">L798_03550</name>
</gene>
<dbReference type="eggNOG" id="KOG1721">
    <property type="taxonomic scope" value="Eukaryota"/>
</dbReference>